<dbReference type="InterPro" id="IPR008969">
    <property type="entry name" value="CarboxyPept-like_regulatory"/>
</dbReference>
<keyword evidence="3" id="KW-1185">Reference proteome</keyword>
<reference evidence="2 3" key="1">
    <citation type="submission" date="2020-05" db="EMBL/GenBank/DDBJ databases">
        <title>Complete genome sequence of Gemmatimonas greenlandica TET16.</title>
        <authorList>
            <person name="Zeng Y."/>
        </authorList>
    </citation>
    <scope>NUCLEOTIDE SEQUENCE [LARGE SCALE GENOMIC DNA]</scope>
    <source>
        <strain evidence="2 3">TET16</strain>
    </source>
</reference>
<dbReference type="Pfam" id="PF13620">
    <property type="entry name" value="CarboxypepD_reg"/>
    <property type="match status" value="1"/>
</dbReference>
<dbReference type="EMBL" id="CP053085">
    <property type="protein sequence ID" value="QJR36941.1"/>
    <property type="molecule type" value="Genomic_DNA"/>
</dbReference>
<accession>A0A6M4IXM5</accession>
<dbReference type="SUPFAM" id="SSF56935">
    <property type="entry name" value="Porins"/>
    <property type="match status" value="1"/>
</dbReference>
<dbReference type="GO" id="GO:0030246">
    <property type="term" value="F:carbohydrate binding"/>
    <property type="evidence" value="ECO:0007669"/>
    <property type="project" value="InterPro"/>
</dbReference>
<dbReference type="InterPro" id="IPR013784">
    <property type="entry name" value="Carb-bd-like_fold"/>
</dbReference>
<dbReference type="Gene3D" id="2.170.130.10">
    <property type="entry name" value="TonB-dependent receptor, plug domain"/>
    <property type="match status" value="1"/>
</dbReference>
<evidence type="ECO:0000313" key="2">
    <source>
        <dbReference type="EMBL" id="QJR36941.1"/>
    </source>
</evidence>
<dbReference type="Gene3D" id="2.60.40.1120">
    <property type="entry name" value="Carboxypeptidase-like, regulatory domain"/>
    <property type="match status" value="1"/>
</dbReference>
<sequence length="522" mass="55481">MIVMTRLRSVTMLVARVASLLVLPLASRHWLYSTALGAILLALPARTTQSQALTEKPATGKLRGVAYDSVRARPLPLATIQLVSATDPSSARELHTDSLGRFSADSLPPGSWIVGATHPWLDSLAVDQLAVQVDVKAKGTTRALIAVPSARALVARVCGEQVARDSSGYVHGLVRRASNLGVGAPGTVRVEWLELTLTKERMERSIEGVEVQSTSDGRYVACGVPLGGALRVRSWTGNDSTGVLDVALAPHGIGRLDLAIGEAQRTTVSIPGETDSSNATAADSMAPMEIEVLRGAGSIQGVIRSVASGSSNPPLANARVTVWGTGLEVRSANNGRFAMSGLPTGSYIVETVAIGYQPVREVVELRADATVTVETRLERLLMLDTVQVRALRRRALGPSIAGFEERRQRGFGKFLGPEELDRRVASQASDLLRMIAGVRIVPGPDGYRVLLRGDFKGSCAPTMFLDGMRILDMGGVNSINSYVSPMEIRAIEVYVSGAATPPEFSNGLSTCGSIVIWTGARR</sequence>
<keyword evidence="2" id="KW-0675">Receptor</keyword>
<evidence type="ECO:0000313" key="3">
    <source>
        <dbReference type="Proteomes" id="UP000500938"/>
    </source>
</evidence>
<protein>
    <submittedName>
        <fullName evidence="2">TonB-dependent receptor plug domain-containing protein</fullName>
    </submittedName>
</protein>
<organism evidence="2 3">
    <name type="scientific">Gemmatimonas groenlandica</name>
    <dbReference type="NCBI Taxonomy" id="2732249"/>
    <lineage>
        <taxon>Bacteria</taxon>
        <taxon>Pseudomonadati</taxon>
        <taxon>Gemmatimonadota</taxon>
        <taxon>Gemmatimonadia</taxon>
        <taxon>Gemmatimonadales</taxon>
        <taxon>Gemmatimonadaceae</taxon>
        <taxon>Gemmatimonas</taxon>
    </lineage>
</organism>
<dbReference type="Proteomes" id="UP000500938">
    <property type="component" value="Chromosome"/>
</dbReference>
<dbReference type="InterPro" id="IPR012910">
    <property type="entry name" value="Plug_dom"/>
</dbReference>
<dbReference type="RefSeq" id="WP_171226374.1">
    <property type="nucleotide sequence ID" value="NZ_CP053085.1"/>
</dbReference>
<name>A0A6M4IXM5_9BACT</name>
<proteinExistence type="predicted"/>
<dbReference type="SUPFAM" id="SSF49464">
    <property type="entry name" value="Carboxypeptidase regulatory domain-like"/>
    <property type="match status" value="1"/>
</dbReference>
<dbReference type="KEGG" id="ggr:HKW67_16165"/>
<dbReference type="Pfam" id="PF07715">
    <property type="entry name" value="Plug"/>
    <property type="match status" value="1"/>
</dbReference>
<feature type="domain" description="TonB-dependent receptor plug" evidence="1">
    <location>
        <begin position="417"/>
        <end position="499"/>
    </location>
</feature>
<dbReference type="SUPFAM" id="SSF49452">
    <property type="entry name" value="Starch-binding domain-like"/>
    <property type="match status" value="1"/>
</dbReference>
<dbReference type="InterPro" id="IPR037066">
    <property type="entry name" value="Plug_dom_sf"/>
</dbReference>
<gene>
    <name evidence="2" type="ORF">HKW67_16165</name>
</gene>
<evidence type="ECO:0000259" key="1">
    <source>
        <dbReference type="Pfam" id="PF07715"/>
    </source>
</evidence>
<dbReference type="AlphaFoldDB" id="A0A6M4IXM5"/>